<dbReference type="AlphaFoldDB" id="A0A317XJ28"/>
<dbReference type="EMBL" id="KZ819199">
    <property type="protein sequence ID" value="PWY98316.1"/>
    <property type="molecule type" value="Genomic_DNA"/>
</dbReference>
<feature type="compositionally biased region" description="Low complexity" evidence="2">
    <location>
        <begin position="294"/>
        <end position="304"/>
    </location>
</feature>
<accession>A0A317XJ28</accession>
<feature type="coiled-coil region" evidence="1">
    <location>
        <begin position="139"/>
        <end position="190"/>
    </location>
</feature>
<protein>
    <submittedName>
        <fullName evidence="3">Uncharacterized protein</fullName>
    </submittedName>
</protein>
<dbReference type="Proteomes" id="UP000246740">
    <property type="component" value="Unassembled WGS sequence"/>
</dbReference>
<evidence type="ECO:0000313" key="4">
    <source>
        <dbReference type="Proteomes" id="UP000246740"/>
    </source>
</evidence>
<feature type="region of interest" description="Disordered" evidence="2">
    <location>
        <begin position="256"/>
        <end position="306"/>
    </location>
</feature>
<gene>
    <name evidence="3" type="ORF">BCV70DRAFT_218767</name>
</gene>
<evidence type="ECO:0000256" key="1">
    <source>
        <dbReference type="SAM" id="Coils"/>
    </source>
</evidence>
<keyword evidence="1" id="KW-0175">Coiled coil</keyword>
<name>A0A317XJ28_9BASI</name>
<sequence length="377" mass="41227">MSDRSDTSVVETVLDAKDVLQAAQLLGRNEYGSYVANSLSGLHLQRRLSDQRSIPSLNNETEVTERLTVNAHSCTQIDDATVQAKQTKLTTDYYIGDSSIADSLLHIATAFEEKSRELQSLREIREKELVQGETMSSIVQTLQEEKSHLKVSLEEAYAARIRLEHELDRLERQLRELRQESRRKDDLLCTSDHISSSLYGTLRAVREQLDEIDTLAPALRSNSGSRASFRDVPLDRGGDLGLNGDSEAADTLINHKSSTDNSRSSSENQDDNDGQSTTNPTSAVGYHGQRADRTPPTSGTPQQGPDERTVLANIAAFSRPATYGNDLRPTGVARPRCQSDRAPMDGPIVTEASLTIKRTASGPFAGSSLTISAVLAS</sequence>
<evidence type="ECO:0000256" key="2">
    <source>
        <dbReference type="SAM" id="MobiDB-lite"/>
    </source>
</evidence>
<dbReference type="OrthoDB" id="2556589at2759"/>
<evidence type="ECO:0000313" key="3">
    <source>
        <dbReference type="EMBL" id="PWY98316.1"/>
    </source>
</evidence>
<keyword evidence="4" id="KW-1185">Reference proteome</keyword>
<organism evidence="3 4">
    <name type="scientific">Testicularia cyperi</name>
    <dbReference type="NCBI Taxonomy" id="1882483"/>
    <lineage>
        <taxon>Eukaryota</taxon>
        <taxon>Fungi</taxon>
        <taxon>Dikarya</taxon>
        <taxon>Basidiomycota</taxon>
        <taxon>Ustilaginomycotina</taxon>
        <taxon>Ustilaginomycetes</taxon>
        <taxon>Ustilaginales</taxon>
        <taxon>Anthracoideaceae</taxon>
        <taxon>Testicularia</taxon>
    </lineage>
</organism>
<dbReference type="InParanoid" id="A0A317XJ28"/>
<reference evidence="3 4" key="1">
    <citation type="journal article" date="2018" name="Mol. Biol. Evol.">
        <title>Broad Genomic Sampling Reveals a Smut Pathogenic Ancestry of the Fungal Clade Ustilaginomycotina.</title>
        <authorList>
            <person name="Kijpornyongpan T."/>
            <person name="Mondo S.J."/>
            <person name="Barry K."/>
            <person name="Sandor L."/>
            <person name="Lee J."/>
            <person name="Lipzen A."/>
            <person name="Pangilinan J."/>
            <person name="LaButti K."/>
            <person name="Hainaut M."/>
            <person name="Henrissat B."/>
            <person name="Grigoriev I.V."/>
            <person name="Spatafora J.W."/>
            <person name="Aime M.C."/>
        </authorList>
    </citation>
    <scope>NUCLEOTIDE SEQUENCE [LARGE SCALE GENOMIC DNA]</scope>
    <source>
        <strain evidence="3 4">MCA 3645</strain>
    </source>
</reference>
<proteinExistence type="predicted"/>